<evidence type="ECO:0000313" key="2">
    <source>
        <dbReference type="EMBL" id="CEM12761.1"/>
    </source>
</evidence>
<reference evidence="2" key="1">
    <citation type="submission" date="2014-11" db="EMBL/GenBank/DDBJ databases">
        <authorList>
            <person name="Otto D Thomas"/>
            <person name="Naeem Raeece"/>
        </authorList>
    </citation>
    <scope>NUCLEOTIDE SEQUENCE</scope>
</reference>
<dbReference type="AlphaFoldDB" id="A0A0G4FGX8"/>
<dbReference type="PhylomeDB" id="A0A0G4FGX8"/>
<dbReference type="EMBL" id="CDMZ01000364">
    <property type="protein sequence ID" value="CEM12761.1"/>
    <property type="molecule type" value="Genomic_DNA"/>
</dbReference>
<keyword evidence="1" id="KW-0732">Signal</keyword>
<evidence type="ECO:0000256" key="1">
    <source>
        <dbReference type="SAM" id="SignalP"/>
    </source>
</evidence>
<protein>
    <submittedName>
        <fullName evidence="2">Uncharacterized protein</fullName>
    </submittedName>
</protein>
<proteinExistence type="predicted"/>
<gene>
    <name evidence="2" type="ORF">Cvel_16957</name>
</gene>
<sequence>MLHCMLLLLSLLPLSGDTAELPNFAAGQLETTVETTEAPYGTRTQLVRPSTWAFAPSRLSLRIDIANRNYKDETVRFVEGLNPWNNFRGPNFVTNPELYKSADRIQNPKYDSENALKVAKVILDDFNVEIEKILYPERKVEKSPTIVPTFVPNQQGPFPRTDEIKNAIPTTNVGDVGRGIGIPLREKYLNSPVGVSQRWVGSTVNWVEQLATAPITPELVDFIEMEPIIRTIERADDAFLVPYTYFDSEDPIVKLGRNLTEYILWQRLDYVDANTYLGSVRQTQQDKLAAAAKCALFANALPNCPSSPTTTTTTTTDRFPIILPPTNTSGFLDCVVGNQFDADCGPGGCLAGQNLEADQFNGYYQLVGAKIDSNTPWPVYAKNTEFNSFQSSQILFLTRTLSIGTIGGGIRIDGAWASNTPTTPDYFSVVRGSFPPFGSTLGASPPGNCSNDDPRSFPLCTVGGNWVIGRVSDTCAFPGILIENLCLFQQTQVTFEATACPPGFEVIIPDSTREALVIEFESSFGDPLFPLP</sequence>
<accession>A0A0G4FGX8</accession>
<organism evidence="2">
    <name type="scientific">Chromera velia CCMP2878</name>
    <dbReference type="NCBI Taxonomy" id="1169474"/>
    <lineage>
        <taxon>Eukaryota</taxon>
        <taxon>Sar</taxon>
        <taxon>Alveolata</taxon>
        <taxon>Colpodellida</taxon>
        <taxon>Chromeraceae</taxon>
        <taxon>Chromera</taxon>
    </lineage>
</organism>
<name>A0A0G4FGX8_9ALVE</name>
<feature type="signal peptide" evidence="1">
    <location>
        <begin position="1"/>
        <end position="18"/>
    </location>
</feature>
<dbReference type="VEuPathDB" id="CryptoDB:Cvel_16957"/>
<feature type="chain" id="PRO_5005189284" evidence="1">
    <location>
        <begin position="19"/>
        <end position="532"/>
    </location>
</feature>